<proteinExistence type="predicted"/>
<evidence type="ECO:0000313" key="1">
    <source>
        <dbReference type="EMBL" id="KAK1748500.1"/>
    </source>
</evidence>
<dbReference type="Proteomes" id="UP001224775">
    <property type="component" value="Unassembled WGS sequence"/>
</dbReference>
<evidence type="ECO:0000313" key="2">
    <source>
        <dbReference type="Proteomes" id="UP001224775"/>
    </source>
</evidence>
<comment type="caution">
    <text evidence="1">The sequence shown here is derived from an EMBL/GenBank/DDBJ whole genome shotgun (WGS) entry which is preliminary data.</text>
</comment>
<reference evidence="1" key="1">
    <citation type="submission" date="2023-06" db="EMBL/GenBank/DDBJ databases">
        <title>Survivors Of The Sea: Transcriptome response of Skeletonema marinoi to long-term dormancy.</title>
        <authorList>
            <person name="Pinder M.I.M."/>
            <person name="Kourtchenko O."/>
            <person name="Robertson E.K."/>
            <person name="Larsson T."/>
            <person name="Maumus F."/>
            <person name="Osuna-Cruz C.M."/>
            <person name="Vancaester E."/>
            <person name="Stenow R."/>
            <person name="Vandepoele K."/>
            <person name="Ploug H."/>
            <person name="Bruchert V."/>
            <person name="Godhe A."/>
            <person name="Topel M."/>
        </authorList>
    </citation>
    <scope>NUCLEOTIDE SEQUENCE</scope>
    <source>
        <strain evidence="1">R05AC</strain>
    </source>
</reference>
<gene>
    <name evidence="1" type="ORF">QTG54_000439</name>
</gene>
<dbReference type="EMBL" id="JATAAI010000001">
    <property type="protein sequence ID" value="KAK1748500.1"/>
    <property type="molecule type" value="Genomic_DNA"/>
</dbReference>
<sequence length="180" mass="20622">MSCHDWRTADESNMSVSFVNGDNFYRHSTRCNNSAKMVQETSILWFSYWNSLSTNVLCSVWRIWVAPPSSPPRSFSCSIFNDANRDSFRLLNWYRSRYLSIRSKRALSSFERKCRGAHNGGCNGTSKRMEPSNFASVACGRVWLCYRDCLVSFVGAIIDANSSLNQFVISSRQSTETLRF</sequence>
<organism evidence="1 2">
    <name type="scientific">Skeletonema marinoi</name>
    <dbReference type="NCBI Taxonomy" id="267567"/>
    <lineage>
        <taxon>Eukaryota</taxon>
        <taxon>Sar</taxon>
        <taxon>Stramenopiles</taxon>
        <taxon>Ochrophyta</taxon>
        <taxon>Bacillariophyta</taxon>
        <taxon>Coscinodiscophyceae</taxon>
        <taxon>Thalassiosirophycidae</taxon>
        <taxon>Thalassiosirales</taxon>
        <taxon>Skeletonemataceae</taxon>
        <taxon>Skeletonema</taxon>
        <taxon>Skeletonema marinoi-dohrnii complex</taxon>
    </lineage>
</organism>
<name>A0AAD9DJY2_9STRA</name>
<dbReference type="AlphaFoldDB" id="A0AAD9DJY2"/>
<keyword evidence="2" id="KW-1185">Reference proteome</keyword>
<protein>
    <submittedName>
        <fullName evidence="1">DUF819 domain-containing protein</fullName>
    </submittedName>
</protein>
<accession>A0AAD9DJY2</accession>